<organism evidence="2 3">
    <name type="scientific">Winogradskyella thalassocola</name>
    <dbReference type="NCBI Taxonomy" id="262004"/>
    <lineage>
        <taxon>Bacteria</taxon>
        <taxon>Pseudomonadati</taxon>
        <taxon>Bacteroidota</taxon>
        <taxon>Flavobacteriia</taxon>
        <taxon>Flavobacteriales</taxon>
        <taxon>Flavobacteriaceae</taxon>
        <taxon>Winogradskyella</taxon>
    </lineage>
</organism>
<dbReference type="RefSeq" id="WP_092465634.1">
    <property type="nucleotide sequence ID" value="NZ_FNCZ01000001.1"/>
</dbReference>
<keyword evidence="1" id="KW-0812">Transmembrane</keyword>
<evidence type="ECO:0000313" key="3">
    <source>
        <dbReference type="Proteomes" id="UP000199492"/>
    </source>
</evidence>
<gene>
    <name evidence="2" type="ORF">SAMN04489796_10196</name>
</gene>
<keyword evidence="3" id="KW-1185">Reference proteome</keyword>
<dbReference type="STRING" id="262004.SAMN04489796_10196"/>
<dbReference type="OrthoDB" id="979271at2"/>
<evidence type="ECO:0008006" key="4">
    <source>
        <dbReference type="Google" id="ProtNLM"/>
    </source>
</evidence>
<name>A0A1G7VQF7_9FLAO</name>
<dbReference type="InterPro" id="IPR011990">
    <property type="entry name" value="TPR-like_helical_dom_sf"/>
</dbReference>
<dbReference type="Proteomes" id="UP000199492">
    <property type="component" value="Unassembled WGS sequence"/>
</dbReference>
<dbReference type="Gene3D" id="1.25.40.10">
    <property type="entry name" value="Tetratricopeptide repeat domain"/>
    <property type="match status" value="1"/>
</dbReference>
<protein>
    <recommendedName>
        <fullName evidence="4">Tetratricopeptide repeat-containing protein</fullName>
    </recommendedName>
</protein>
<accession>A0A1G7VQF7</accession>
<keyword evidence="1" id="KW-1133">Transmembrane helix</keyword>
<feature type="transmembrane region" description="Helical" evidence="1">
    <location>
        <begin position="92"/>
        <end position="110"/>
    </location>
</feature>
<evidence type="ECO:0000313" key="2">
    <source>
        <dbReference type="EMBL" id="SDG61927.1"/>
    </source>
</evidence>
<reference evidence="3" key="1">
    <citation type="submission" date="2016-10" db="EMBL/GenBank/DDBJ databases">
        <authorList>
            <person name="Varghese N."/>
            <person name="Submissions S."/>
        </authorList>
    </citation>
    <scope>NUCLEOTIDE SEQUENCE [LARGE SCALE GENOMIC DNA]</scope>
    <source>
        <strain evidence="3">DSM 15363</strain>
    </source>
</reference>
<proteinExistence type="predicted"/>
<dbReference type="AlphaFoldDB" id="A0A1G7VQF7"/>
<sequence>MEEQDYIQFEAYLVGDLSDEDLITFNKRLELDPKFNKAFEIYKDMSAHLEHEIGNEQETSDFKANLDVISNKHFNTIDDMDNTNRTSEKSKFYKYAIAASVVVLLGFFLFNQFGGPKYDEYNNFDPISLTVRSSNDADFSKAEESFNAKNYNEAIKSFNNILENDFTNLEIQLYKSMALVETSQFEEAEILLRKITNGNSAYQNKAKWILALNYLKQDKDSECIKVLKTIPQDAEDYKMAQELLQKLD</sequence>
<evidence type="ECO:0000256" key="1">
    <source>
        <dbReference type="SAM" id="Phobius"/>
    </source>
</evidence>
<keyword evidence="1" id="KW-0472">Membrane</keyword>
<dbReference type="SUPFAM" id="SSF48452">
    <property type="entry name" value="TPR-like"/>
    <property type="match status" value="1"/>
</dbReference>
<dbReference type="EMBL" id="FNCZ01000001">
    <property type="protein sequence ID" value="SDG61927.1"/>
    <property type="molecule type" value="Genomic_DNA"/>
</dbReference>